<gene>
    <name evidence="1" type="ORF">APY94_00165</name>
</gene>
<sequence length="154" mass="17041">MSARFINQIGSLAIWPFPEFRAVPMSPRMDYPDDLLPPEALEKKLFFEGATSLNFPPGAVSAMVTGLSTPTIPGSIETLNILAAPERLRDTIKLNVWKITSLSAGGSSRNILRLYPEPRKEVLITLHLTSWEKAAVRAELTKHISTGLEIPIIY</sequence>
<dbReference type="RefSeq" id="WP_058937725.1">
    <property type="nucleotide sequence ID" value="NZ_LLYW01000001.1"/>
</dbReference>
<dbReference type="STRING" id="227598.APY94_00165"/>
<keyword evidence="2" id="KW-1185">Reference proteome</keyword>
<dbReference type="Proteomes" id="UP000053462">
    <property type="component" value="Unassembled WGS sequence"/>
</dbReference>
<name>A0A100XZZ3_9EURY</name>
<proteinExistence type="predicted"/>
<dbReference type="AlphaFoldDB" id="A0A100XZZ3"/>
<protein>
    <submittedName>
        <fullName evidence="1">Uncharacterized protein</fullName>
    </submittedName>
</protein>
<evidence type="ECO:0000313" key="1">
    <source>
        <dbReference type="EMBL" id="KUH34825.1"/>
    </source>
</evidence>
<dbReference type="EMBL" id="LLYW01000001">
    <property type="protein sequence ID" value="KUH34825.1"/>
    <property type="molecule type" value="Genomic_DNA"/>
</dbReference>
<accession>A0A100XZZ3</accession>
<reference evidence="1 2" key="1">
    <citation type="submission" date="2015-10" db="EMBL/GenBank/DDBJ databases">
        <title>Draft genome sequence of Thermococcus celericrescens strain DSM 17994.</title>
        <authorList>
            <person name="Hong S.-J."/>
            <person name="Park C.-E."/>
            <person name="Shin J.-H."/>
        </authorList>
    </citation>
    <scope>NUCLEOTIDE SEQUENCE [LARGE SCALE GENOMIC DNA]</scope>
    <source>
        <strain evidence="1 2">DSM 17994</strain>
    </source>
</reference>
<organism evidence="1 2">
    <name type="scientific">Thermococcus celericrescens</name>
    <dbReference type="NCBI Taxonomy" id="227598"/>
    <lineage>
        <taxon>Archaea</taxon>
        <taxon>Methanobacteriati</taxon>
        <taxon>Methanobacteriota</taxon>
        <taxon>Thermococci</taxon>
        <taxon>Thermococcales</taxon>
        <taxon>Thermococcaceae</taxon>
        <taxon>Thermococcus</taxon>
    </lineage>
</organism>
<comment type="caution">
    <text evidence="1">The sequence shown here is derived from an EMBL/GenBank/DDBJ whole genome shotgun (WGS) entry which is preliminary data.</text>
</comment>
<evidence type="ECO:0000313" key="2">
    <source>
        <dbReference type="Proteomes" id="UP000053462"/>
    </source>
</evidence>